<comment type="caution">
    <text evidence="2">The sequence shown here is derived from an EMBL/GenBank/DDBJ whole genome shotgun (WGS) entry which is preliminary data.</text>
</comment>
<sequence length="283" mass="32655">MKFKVLGSGGCTSIPRATCSCRVCKEAREKGTPYSRFGCSLFLEDINLLIDTPEDINIALNKFDVKSIDNVLYSHWHPDHTLGMRVFEQIKINWCEISVGIKNKKPINVFGLDYVIEDIRSIRNKFGPYVENYEKNYNLIKINVVDRELNIDDIKITIIPVSNKLSSVFVFEQKDKKVIYAPCNVKPFPDEDLFNNADLLIIGDTITSEVAKDNFIIGNDNKMRKSMFVMNEIVELKKQYNVDKVIMTHLDEDWGLSYDDYLEKAKNYDNIEFAYDGLDIEIC</sequence>
<dbReference type="InterPro" id="IPR001279">
    <property type="entry name" value="Metallo-B-lactamas"/>
</dbReference>
<dbReference type="Proteomes" id="UP001208567">
    <property type="component" value="Unassembled WGS sequence"/>
</dbReference>
<dbReference type="Pfam" id="PF12706">
    <property type="entry name" value="Lactamase_B_2"/>
    <property type="match status" value="1"/>
</dbReference>
<reference evidence="2 3" key="1">
    <citation type="journal article" date="2024" name="Int. J. Syst. Evol. Microbiol.">
        <title>Clostridium omnivorum sp. nov., isolated from anoxic soil under the treatment of reductive soil disinfestation.</title>
        <authorList>
            <person name="Ueki A."/>
            <person name="Tonouchi A."/>
            <person name="Kaku N."/>
            <person name="Honma S."/>
            <person name="Ueki K."/>
        </authorList>
    </citation>
    <scope>NUCLEOTIDE SEQUENCE [LARGE SCALE GENOMIC DNA]</scope>
    <source>
        <strain evidence="2 3">E14</strain>
    </source>
</reference>
<evidence type="ECO:0000259" key="1">
    <source>
        <dbReference type="Pfam" id="PF12706"/>
    </source>
</evidence>
<proteinExistence type="predicted"/>
<dbReference type="InterPro" id="IPR036866">
    <property type="entry name" value="RibonucZ/Hydroxyglut_hydro"/>
</dbReference>
<dbReference type="Gene3D" id="3.60.15.10">
    <property type="entry name" value="Ribonuclease Z/Hydroxyacylglutathione hydrolase-like"/>
    <property type="match status" value="1"/>
</dbReference>
<organism evidence="2 3">
    <name type="scientific">Clostridium omnivorum</name>
    <dbReference type="NCBI Taxonomy" id="1604902"/>
    <lineage>
        <taxon>Bacteria</taxon>
        <taxon>Bacillati</taxon>
        <taxon>Bacillota</taxon>
        <taxon>Clostridia</taxon>
        <taxon>Eubacteriales</taxon>
        <taxon>Clostridiaceae</taxon>
        <taxon>Clostridium</taxon>
    </lineage>
</organism>
<dbReference type="RefSeq" id="WP_264849395.1">
    <property type="nucleotide sequence ID" value="NZ_BRXR01000001.1"/>
</dbReference>
<dbReference type="PANTHER" id="PTHR42663:SF6">
    <property type="entry name" value="HYDROLASE C777.06C-RELATED"/>
    <property type="match status" value="1"/>
</dbReference>
<dbReference type="PANTHER" id="PTHR42663">
    <property type="entry name" value="HYDROLASE C777.06C-RELATED-RELATED"/>
    <property type="match status" value="1"/>
</dbReference>
<evidence type="ECO:0000313" key="3">
    <source>
        <dbReference type="Proteomes" id="UP001208567"/>
    </source>
</evidence>
<keyword evidence="3" id="KW-1185">Reference proteome</keyword>
<dbReference type="EMBL" id="BRXR01000001">
    <property type="protein sequence ID" value="GLC30131.1"/>
    <property type="molecule type" value="Genomic_DNA"/>
</dbReference>
<accession>A0ABQ5N4J5</accession>
<name>A0ABQ5N4J5_9CLOT</name>
<dbReference type="SUPFAM" id="SSF56281">
    <property type="entry name" value="Metallo-hydrolase/oxidoreductase"/>
    <property type="match status" value="1"/>
</dbReference>
<protein>
    <submittedName>
        <fullName evidence="2">Metallo-hydrolase/oxidoreductase</fullName>
    </submittedName>
</protein>
<evidence type="ECO:0000313" key="2">
    <source>
        <dbReference type="EMBL" id="GLC30131.1"/>
    </source>
</evidence>
<gene>
    <name evidence="2" type="ORF">bsdE14_15410</name>
</gene>
<feature type="domain" description="Metallo-beta-lactamase" evidence="1">
    <location>
        <begin position="47"/>
        <end position="249"/>
    </location>
</feature>